<comment type="caution">
    <text evidence="2">The sequence shown here is derived from an EMBL/GenBank/DDBJ whole genome shotgun (WGS) entry which is preliminary data.</text>
</comment>
<reference evidence="2" key="1">
    <citation type="journal article" date="2023" name="PLoS Negl. Trop. Dis.">
        <title>A genome sequence for Biomphalaria pfeifferi, the major vector snail for the human-infecting parasite Schistosoma mansoni.</title>
        <authorList>
            <person name="Bu L."/>
            <person name="Lu L."/>
            <person name="Laidemitt M.R."/>
            <person name="Zhang S.M."/>
            <person name="Mutuku M."/>
            <person name="Mkoji G."/>
            <person name="Steinauer M."/>
            <person name="Loker E.S."/>
        </authorList>
    </citation>
    <scope>NUCLEOTIDE SEQUENCE</scope>
    <source>
        <strain evidence="2">KasaAsao</strain>
    </source>
</reference>
<dbReference type="EMBL" id="JASAOG010000222">
    <property type="protein sequence ID" value="KAK0043189.1"/>
    <property type="molecule type" value="Genomic_DNA"/>
</dbReference>
<evidence type="ECO:0000256" key="1">
    <source>
        <dbReference type="SAM" id="SignalP"/>
    </source>
</evidence>
<feature type="non-terminal residue" evidence="2">
    <location>
        <position position="100"/>
    </location>
</feature>
<gene>
    <name evidence="2" type="ORF">Bpfe_027367</name>
</gene>
<evidence type="ECO:0000313" key="2">
    <source>
        <dbReference type="EMBL" id="KAK0043189.1"/>
    </source>
</evidence>
<protein>
    <submittedName>
        <fullName evidence="2">Uncharacterized protein</fullName>
    </submittedName>
</protein>
<feature type="signal peptide" evidence="1">
    <location>
        <begin position="1"/>
        <end position="15"/>
    </location>
</feature>
<evidence type="ECO:0000313" key="3">
    <source>
        <dbReference type="Proteomes" id="UP001233172"/>
    </source>
</evidence>
<organism evidence="2 3">
    <name type="scientific">Biomphalaria pfeifferi</name>
    <name type="common">Bloodfluke planorb</name>
    <name type="synonym">Freshwater snail</name>
    <dbReference type="NCBI Taxonomy" id="112525"/>
    <lineage>
        <taxon>Eukaryota</taxon>
        <taxon>Metazoa</taxon>
        <taxon>Spiralia</taxon>
        <taxon>Lophotrochozoa</taxon>
        <taxon>Mollusca</taxon>
        <taxon>Gastropoda</taxon>
        <taxon>Heterobranchia</taxon>
        <taxon>Euthyneura</taxon>
        <taxon>Panpulmonata</taxon>
        <taxon>Hygrophila</taxon>
        <taxon>Lymnaeoidea</taxon>
        <taxon>Planorbidae</taxon>
        <taxon>Biomphalaria</taxon>
    </lineage>
</organism>
<feature type="non-terminal residue" evidence="2">
    <location>
        <position position="1"/>
    </location>
</feature>
<sequence>IFVLNLLNLYTLFIALYNKQQDLLASISGLQSNVTVQNNCSSTFQITTVAPIATTMSLSDLHSDDTTVATIYNITNRACVNVTDIPLKVKEFCWETMIGQ</sequence>
<dbReference type="Proteomes" id="UP001233172">
    <property type="component" value="Unassembled WGS sequence"/>
</dbReference>
<keyword evidence="1" id="KW-0732">Signal</keyword>
<name>A0AAD8EYA3_BIOPF</name>
<accession>A0AAD8EYA3</accession>
<dbReference type="AlphaFoldDB" id="A0AAD8EYA3"/>
<reference evidence="2" key="2">
    <citation type="submission" date="2023-04" db="EMBL/GenBank/DDBJ databases">
        <authorList>
            <person name="Bu L."/>
            <person name="Lu L."/>
            <person name="Laidemitt M.R."/>
            <person name="Zhang S.M."/>
            <person name="Mutuku M."/>
            <person name="Mkoji G."/>
            <person name="Steinauer M."/>
            <person name="Loker E.S."/>
        </authorList>
    </citation>
    <scope>NUCLEOTIDE SEQUENCE</scope>
    <source>
        <strain evidence="2">KasaAsao</strain>
        <tissue evidence="2">Whole Snail</tissue>
    </source>
</reference>
<proteinExistence type="predicted"/>
<feature type="chain" id="PRO_5042070150" evidence="1">
    <location>
        <begin position="16"/>
        <end position="100"/>
    </location>
</feature>
<keyword evidence="3" id="KW-1185">Reference proteome</keyword>